<reference evidence="7 8" key="1">
    <citation type="journal article" date="2012" name="Int. J. Syst. Evol. Microbiol.">
        <title>Vibrio caribbeanicus sp. nov., isolated from the marine sponge Scleritoderma cyanea.</title>
        <authorList>
            <person name="Hoffmann M."/>
            <person name="Monday S.R."/>
            <person name="Allard M.W."/>
            <person name="Strain E.A."/>
            <person name="Whittaker P."/>
            <person name="Naum M."/>
            <person name="McCarthy P.J."/>
            <person name="Lopez J.V."/>
            <person name="Fischer M."/>
            <person name="Brown E.W."/>
        </authorList>
    </citation>
    <scope>NUCLEOTIDE SEQUENCE [LARGE SCALE GENOMIC DNA]</scope>
    <source>
        <strain evidence="7 8">ATCC BAA-2122</strain>
    </source>
</reference>
<dbReference type="CDD" id="cd06662">
    <property type="entry name" value="SURF1"/>
    <property type="match status" value="1"/>
</dbReference>
<gene>
    <name evidence="7" type="ORF">VIBC2010_07379</name>
</gene>
<proteinExistence type="inferred from homology"/>
<evidence type="ECO:0000256" key="5">
    <source>
        <dbReference type="ARBA" id="ARBA00023136"/>
    </source>
</evidence>
<comment type="caution">
    <text evidence="6">Lacks conserved residue(s) required for the propagation of feature annotation.</text>
</comment>
<evidence type="ECO:0000313" key="8">
    <source>
        <dbReference type="Proteomes" id="UP000002943"/>
    </source>
</evidence>
<protein>
    <recommendedName>
        <fullName evidence="6">SURF1-like protein</fullName>
    </recommendedName>
</protein>
<dbReference type="Proteomes" id="UP000002943">
    <property type="component" value="Unassembled WGS sequence"/>
</dbReference>
<dbReference type="EMBL" id="AEIU01000069">
    <property type="protein sequence ID" value="EFP96772.1"/>
    <property type="molecule type" value="Genomic_DNA"/>
</dbReference>
<comment type="similarity">
    <text evidence="2 6">Belongs to the SURF1 family.</text>
</comment>
<keyword evidence="8" id="KW-1185">Reference proteome</keyword>
<evidence type="ECO:0000313" key="7">
    <source>
        <dbReference type="EMBL" id="EFP96772.1"/>
    </source>
</evidence>
<dbReference type="Pfam" id="PF02104">
    <property type="entry name" value="SURF1"/>
    <property type="match status" value="1"/>
</dbReference>
<evidence type="ECO:0000256" key="3">
    <source>
        <dbReference type="ARBA" id="ARBA00022692"/>
    </source>
</evidence>
<dbReference type="PROSITE" id="PS50895">
    <property type="entry name" value="SURF1"/>
    <property type="match status" value="1"/>
</dbReference>
<comment type="caution">
    <text evidence="7">The sequence shown here is derived from an EMBL/GenBank/DDBJ whole genome shotgun (WGS) entry which is preliminary data.</text>
</comment>
<keyword evidence="6" id="KW-1003">Cell membrane</keyword>
<keyword evidence="4 6" id="KW-1133">Transmembrane helix</keyword>
<organism evidence="7 8">
    <name type="scientific">Vibrio caribbeanicus ATCC BAA-2122</name>
    <dbReference type="NCBI Taxonomy" id="796620"/>
    <lineage>
        <taxon>Bacteria</taxon>
        <taxon>Pseudomonadati</taxon>
        <taxon>Pseudomonadota</taxon>
        <taxon>Gammaproteobacteria</taxon>
        <taxon>Vibrionales</taxon>
        <taxon>Vibrionaceae</taxon>
        <taxon>Vibrio</taxon>
    </lineage>
</organism>
<name>E3BJK3_9VIBR</name>
<sequence>MVKSFLMRFYNRKLAAGALVTVVVFSILIKLGLWQLSRSEEKVQMEQMMTQRAQQPPIQLSHLTDEAIVNPNGLIVQLEVLPLKEHYILLDNQSFNGQVGYLALQLVRTEGHRFILFEVGFIPAPRLRDVLPVVQWLEQPFAFTGRLYRKSENPLSKELLLEEGSPSRIQNLNITQLSAHWNTPIELFVVQPIEENWRYPQPWQPIPLGSEKHLGYAVQWFGMATALFFFSLFLLFRLLKQGGIHD</sequence>
<comment type="subcellular location">
    <subcellularLocation>
        <location evidence="6">Cell membrane</location>
        <topology evidence="6">Multi-pass membrane protein</topology>
    </subcellularLocation>
    <subcellularLocation>
        <location evidence="1">Membrane</location>
    </subcellularLocation>
</comment>
<evidence type="ECO:0000256" key="4">
    <source>
        <dbReference type="ARBA" id="ARBA00022989"/>
    </source>
</evidence>
<dbReference type="PANTHER" id="PTHR23427">
    <property type="entry name" value="SURFEIT LOCUS PROTEIN"/>
    <property type="match status" value="1"/>
</dbReference>
<feature type="transmembrane region" description="Helical" evidence="6">
    <location>
        <begin position="220"/>
        <end position="239"/>
    </location>
</feature>
<keyword evidence="3 6" id="KW-0812">Transmembrane</keyword>
<evidence type="ECO:0000256" key="2">
    <source>
        <dbReference type="ARBA" id="ARBA00007165"/>
    </source>
</evidence>
<dbReference type="InterPro" id="IPR045214">
    <property type="entry name" value="Surf1/Surf4"/>
</dbReference>
<dbReference type="eggNOG" id="COG3346">
    <property type="taxonomic scope" value="Bacteria"/>
</dbReference>
<evidence type="ECO:0000256" key="6">
    <source>
        <dbReference type="RuleBase" id="RU363076"/>
    </source>
</evidence>
<keyword evidence="5 6" id="KW-0472">Membrane</keyword>
<accession>E3BJK3</accession>
<dbReference type="AlphaFoldDB" id="E3BJK3"/>
<dbReference type="STRING" id="796620.VIBC2010_07379"/>
<evidence type="ECO:0000256" key="1">
    <source>
        <dbReference type="ARBA" id="ARBA00004370"/>
    </source>
</evidence>
<dbReference type="InterPro" id="IPR002994">
    <property type="entry name" value="Surf1/Shy1"/>
</dbReference>
<dbReference type="GO" id="GO:0005886">
    <property type="term" value="C:plasma membrane"/>
    <property type="evidence" value="ECO:0007669"/>
    <property type="project" value="UniProtKB-SubCell"/>
</dbReference>
<dbReference type="PANTHER" id="PTHR23427:SF2">
    <property type="entry name" value="SURFEIT LOCUS PROTEIN 1"/>
    <property type="match status" value="1"/>
</dbReference>